<keyword evidence="2" id="KW-0732">Signal</keyword>
<accession>A0A816KFK6</accession>
<reference evidence="3" key="1">
    <citation type="submission" date="2021-01" db="EMBL/GenBank/DDBJ databases">
        <authorList>
            <consortium name="Genoscope - CEA"/>
            <person name="William W."/>
        </authorList>
    </citation>
    <scope>NUCLEOTIDE SEQUENCE</scope>
</reference>
<feature type="transmembrane region" description="Helical" evidence="1">
    <location>
        <begin position="51"/>
        <end position="74"/>
    </location>
</feature>
<dbReference type="Proteomes" id="UP001295469">
    <property type="component" value="Chromosome C02"/>
</dbReference>
<evidence type="ECO:0000313" key="3">
    <source>
        <dbReference type="EMBL" id="CAF1920015.1"/>
    </source>
</evidence>
<feature type="chain" id="PRO_5032907411" evidence="2">
    <location>
        <begin position="24"/>
        <end position="124"/>
    </location>
</feature>
<evidence type="ECO:0000256" key="2">
    <source>
        <dbReference type="SAM" id="SignalP"/>
    </source>
</evidence>
<dbReference type="EMBL" id="HG994366">
    <property type="protein sequence ID" value="CAF1920015.1"/>
    <property type="molecule type" value="Genomic_DNA"/>
</dbReference>
<name>A0A816KFK6_BRANA</name>
<keyword evidence="1" id="KW-1133">Transmembrane helix</keyword>
<organism evidence="3">
    <name type="scientific">Brassica napus</name>
    <name type="common">Rape</name>
    <dbReference type="NCBI Taxonomy" id="3708"/>
    <lineage>
        <taxon>Eukaryota</taxon>
        <taxon>Viridiplantae</taxon>
        <taxon>Streptophyta</taxon>
        <taxon>Embryophyta</taxon>
        <taxon>Tracheophyta</taxon>
        <taxon>Spermatophyta</taxon>
        <taxon>Magnoliopsida</taxon>
        <taxon>eudicotyledons</taxon>
        <taxon>Gunneridae</taxon>
        <taxon>Pentapetalae</taxon>
        <taxon>rosids</taxon>
        <taxon>malvids</taxon>
        <taxon>Brassicales</taxon>
        <taxon>Brassicaceae</taxon>
        <taxon>Brassiceae</taxon>
        <taxon>Brassica</taxon>
    </lineage>
</organism>
<protein>
    <submittedName>
        <fullName evidence="3">(rape) hypothetical protein</fullName>
    </submittedName>
</protein>
<evidence type="ECO:0000256" key="1">
    <source>
        <dbReference type="SAM" id="Phobius"/>
    </source>
</evidence>
<feature type="signal peptide" evidence="2">
    <location>
        <begin position="1"/>
        <end position="23"/>
    </location>
</feature>
<dbReference type="AlphaFoldDB" id="A0A816KFK6"/>
<sequence>MMHAMCAACVFVLTHELLQQAEPTVMALQELKPFRLTSLHLISQFVDQDVFSLLLISVQLQAAITFICLGRLIIISDSASLGSSKELAFLFRKKTTKGRGQKVETTEKSTAKENVQGNALGWDS</sequence>
<gene>
    <name evidence="3" type="ORF">DARMORV10_C02P51850.1</name>
</gene>
<keyword evidence="1" id="KW-0472">Membrane</keyword>
<keyword evidence="1" id="KW-0812">Transmembrane</keyword>
<proteinExistence type="predicted"/>